<dbReference type="InterPro" id="IPR050736">
    <property type="entry name" value="Sensor_HK_Regulatory"/>
</dbReference>
<dbReference type="AlphaFoldDB" id="A0A4V2SGN0"/>
<dbReference type="EC" id="2.7.13.3" evidence="2"/>
<feature type="region of interest" description="Disordered" evidence="8">
    <location>
        <begin position="1"/>
        <end position="20"/>
    </location>
</feature>
<feature type="transmembrane region" description="Helical" evidence="9">
    <location>
        <begin position="124"/>
        <end position="145"/>
    </location>
</feature>
<evidence type="ECO:0000256" key="7">
    <source>
        <dbReference type="SAM" id="Coils"/>
    </source>
</evidence>
<evidence type="ECO:0000256" key="3">
    <source>
        <dbReference type="ARBA" id="ARBA00022553"/>
    </source>
</evidence>
<dbReference type="GeneID" id="99683947"/>
<dbReference type="InterPro" id="IPR004358">
    <property type="entry name" value="Sig_transdc_His_kin-like_C"/>
</dbReference>
<feature type="transmembrane region" description="Helical" evidence="9">
    <location>
        <begin position="35"/>
        <end position="54"/>
    </location>
</feature>
<sequence length="456" mass="49342">MAAATLGPRPAKPRPSTVQASPADQLRLLYQQAPAMLVGDIFGLGIVLMAFGGLAGRGLLLAWAAAFSVVWVLRLLHCLRWSRRGAVDDQRLLAWRRSWGLLVLAHGSLWAGAAWLFWGLGTPSHATVLLLVLYSFCLASVQLLASQHRLCLAYNGLVLGVTVLRIAGDSGRDGHLQLAAVVASLFVVTAVMARAHGGALRQAIRLKNRTAELAEQLRVEKAEAEAARRAAEAASLAKTRFLAAASHDLRQPLHAMSLYTQALQQRPHEPEVAALVEGINASVEALDGLFGELLDITRIDSGGVEPRPVPLPMQPLFARLRLHFEPLAAEKRLVLRFRGDALVAHADPVLVERVLRNLLSNAIRYTDRGGVLVACRQRGGRLLLQVWDTGVGIEAGNLPRVFDEFFQVRDLSPPRRRGLGLGLAIVRRLGVLMAADLGVRSRPGRGSVFSLTLPAA</sequence>
<proteinExistence type="predicted"/>
<comment type="catalytic activity">
    <reaction evidence="1">
        <text>ATP + protein L-histidine = ADP + protein N-phospho-L-histidine.</text>
        <dbReference type="EC" id="2.7.13.3"/>
    </reaction>
</comment>
<evidence type="ECO:0000256" key="8">
    <source>
        <dbReference type="SAM" id="MobiDB-lite"/>
    </source>
</evidence>
<keyword evidence="9" id="KW-0812">Transmembrane</keyword>
<accession>A0A4V2SGN0</accession>
<dbReference type="SMART" id="SM00387">
    <property type="entry name" value="HATPase_c"/>
    <property type="match status" value="1"/>
</dbReference>
<keyword evidence="5 11" id="KW-0418">Kinase</keyword>
<dbReference type="Pfam" id="PF00512">
    <property type="entry name" value="HisKA"/>
    <property type="match status" value="1"/>
</dbReference>
<evidence type="ECO:0000259" key="10">
    <source>
        <dbReference type="PROSITE" id="PS50109"/>
    </source>
</evidence>
<evidence type="ECO:0000313" key="12">
    <source>
        <dbReference type="Proteomes" id="UP000295106"/>
    </source>
</evidence>
<reference evidence="11 12" key="1">
    <citation type="submission" date="2019-03" db="EMBL/GenBank/DDBJ databases">
        <title>Genomic Encyclopedia of Type Strains, Phase IV (KMG-IV): sequencing the most valuable type-strain genomes for metagenomic binning, comparative biology and taxonomic classification.</title>
        <authorList>
            <person name="Goeker M."/>
        </authorList>
    </citation>
    <scope>NUCLEOTIDE SEQUENCE [LARGE SCALE GENOMIC DNA]</scope>
    <source>
        <strain evidence="11 12">DSM 1709</strain>
    </source>
</reference>
<dbReference type="InterPro" id="IPR003594">
    <property type="entry name" value="HATPase_dom"/>
</dbReference>
<comment type="caution">
    <text evidence="11">The sequence shown here is derived from an EMBL/GenBank/DDBJ whole genome shotgun (WGS) entry which is preliminary data.</text>
</comment>
<keyword evidence="9" id="KW-1133">Transmembrane helix</keyword>
<dbReference type="InterPro" id="IPR036890">
    <property type="entry name" value="HATPase_C_sf"/>
</dbReference>
<dbReference type="GO" id="GO:0000155">
    <property type="term" value="F:phosphorelay sensor kinase activity"/>
    <property type="evidence" value="ECO:0007669"/>
    <property type="project" value="InterPro"/>
</dbReference>
<dbReference type="EMBL" id="SLXD01000008">
    <property type="protein sequence ID" value="TCP01858.1"/>
    <property type="molecule type" value="Genomic_DNA"/>
</dbReference>
<dbReference type="Gene3D" id="1.10.287.130">
    <property type="match status" value="1"/>
</dbReference>
<feature type="domain" description="Histidine kinase" evidence="10">
    <location>
        <begin position="244"/>
        <end position="456"/>
    </location>
</feature>
<feature type="transmembrane region" description="Helical" evidence="9">
    <location>
        <begin position="60"/>
        <end position="79"/>
    </location>
</feature>
<evidence type="ECO:0000256" key="5">
    <source>
        <dbReference type="ARBA" id="ARBA00022777"/>
    </source>
</evidence>
<dbReference type="InterPro" id="IPR005467">
    <property type="entry name" value="His_kinase_dom"/>
</dbReference>
<dbReference type="PANTHER" id="PTHR43711:SF1">
    <property type="entry name" value="HISTIDINE KINASE 1"/>
    <property type="match status" value="1"/>
</dbReference>
<evidence type="ECO:0000313" key="11">
    <source>
        <dbReference type="EMBL" id="TCP01858.1"/>
    </source>
</evidence>
<feature type="transmembrane region" description="Helical" evidence="9">
    <location>
        <begin position="152"/>
        <end position="168"/>
    </location>
</feature>
<protein>
    <recommendedName>
        <fullName evidence="2">histidine kinase</fullName>
        <ecNumber evidence="2">2.7.13.3</ecNumber>
    </recommendedName>
</protein>
<dbReference type="SMART" id="SM00388">
    <property type="entry name" value="HisKA"/>
    <property type="match status" value="1"/>
</dbReference>
<dbReference type="InterPro" id="IPR003661">
    <property type="entry name" value="HisK_dim/P_dom"/>
</dbReference>
<dbReference type="Gene3D" id="3.30.565.10">
    <property type="entry name" value="Histidine kinase-like ATPase, C-terminal domain"/>
    <property type="match status" value="1"/>
</dbReference>
<dbReference type="PRINTS" id="PR00344">
    <property type="entry name" value="BCTRLSENSOR"/>
</dbReference>
<feature type="transmembrane region" description="Helical" evidence="9">
    <location>
        <begin position="174"/>
        <end position="195"/>
    </location>
</feature>
<dbReference type="SUPFAM" id="SSF47384">
    <property type="entry name" value="Homodimeric domain of signal transducing histidine kinase"/>
    <property type="match status" value="1"/>
</dbReference>
<keyword evidence="9" id="KW-0472">Membrane</keyword>
<gene>
    <name evidence="11" type="ORF">EV684_108200</name>
</gene>
<keyword evidence="4" id="KW-0808">Transferase</keyword>
<dbReference type="Pfam" id="PF02518">
    <property type="entry name" value="HATPase_c"/>
    <property type="match status" value="1"/>
</dbReference>
<feature type="transmembrane region" description="Helical" evidence="9">
    <location>
        <begin position="99"/>
        <end position="118"/>
    </location>
</feature>
<dbReference type="FunFam" id="3.30.565.10:FF:000049">
    <property type="entry name" value="Two-component sensor histidine kinase"/>
    <property type="match status" value="1"/>
</dbReference>
<evidence type="ECO:0000256" key="2">
    <source>
        <dbReference type="ARBA" id="ARBA00012438"/>
    </source>
</evidence>
<keyword evidence="3" id="KW-0597">Phosphoprotein</keyword>
<name>A0A4V2SGN0_RUBGE</name>
<dbReference type="InterPro" id="IPR036097">
    <property type="entry name" value="HisK_dim/P_sf"/>
</dbReference>
<dbReference type="Proteomes" id="UP000295106">
    <property type="component" value="Unassembled WGS sequence"/>
</dbReference>
<dbReference type="PANTHER" id="PTHR43711">
    <property type="entry name" value="TWO-COMPONENT HISTIDINE KINASE"/>
    <property type="match status" value="1"/>
</dbReference>
<feature type="coiled-coil region" evidence="7">
    <location>
        <begin position="203"/>
        <end position="234"/>
    </location>
</feature>
<organism evidence="11 12">
    <name type="scientific">Rubrivivax gelatinosus</name>
    <name type="common">Rhodocyclus gelatinosus</name>
    <name type="synonym">Rhodopseudomonas gelatinosa</name>
    <dbReference type="NCBI Taxonomy" id="28068"/>
    <lineage>
        <taxon>Bacteria</taxon>
        <taxon>Pseudomonadati</taxon>
        <taxon>Pseudomonadota</taxon>
        <taxon>Betaproteobacteria</taxon>
        <taxon>Burkholderiales</taxon>
        <taxon>Sphaerotilaceae</taxon>
        <taxon>Rubrivivax</taxon>
    </lineage>
</organism>
<keyword evidence="6" id="KW-0902">Two-component regulatory system</keyword>
<keyword evidence="7" id="KW-0175">Coiled coil</keyword>
<evidence type="ECO:0000256" key="4">
    <source>
        <dbReference type="ARBA" id="ARBA00022679"/>
    </source>
</evidence>
<evidence type="ECO:0000256" key="9">
    <source>
        <dbReference type="SAM" id="Phobius"/>
    </source>
</evidence>
<dbReference type="PROSITE" id="PS50109">
    <property type="entry name" value="HIS_KIN"/>
    <property type="match status" value="1"/>
</dbReference>
<dbReference type="CDD" id="cd00082">
    <property type="entry name" value="HisKA"/>
    <property type="match status" value="1"/>
</dbReference>
<dbReference type="SUPFAM" id="SSF55874">
    <property type="entry name" value="ATPase domain of HSP90 chaperone/DNA topoisomerase II/histidine kinase"/>
    <property type="match status" value="1"/>
</dbReference>
<evidence type="ECO:0000256" key="1">
    <source>
        <dbReference type="ARBA" id="ARBA00000085"/>
    </source>
</evidence>
<dbReference type="RefSeq" id="WP_165908493.1">
    <property type="nucleotide sequence ID" value="NZ_CP181386.1"/>
</dbReference>
<evidence type="ECO:0000256" key="6">
    <source>
        <dbReference type="ARBA" id="ARBA00023012"/>
    </source>
</evidence>